<evidence type="ECO:0000313" key="3">
    <source>
        <dbReference type="EMBL" id="TBO30357.1"/>
    </source>
</evidence>
<evidence type="ECO:0000313" key="4">
    <source>
        <dbReference type="Proteomes" id="UP000292120"/>
    </source>
</evidence>
<keyword evidence="4" id="KW-1185">Reference proteome</keyword>
<dbReference type="EMBL" id="SIXI01000004">
    <property type="protein sequence ID" value="TBO30357.1"/>
    <property type="molecule type" value="Genomic_DNA"/>
</dbReference>
<keyword evidence="3" id="KW-0808">Transferase</keyword>
<feature type="domain" description="Glycosyltransferase subfamily 4-like N-terminal" evidence="2">
    <location>
        <begin position="15"/>
        <end position="198"/>
    </location>
</feature>
<organism evidence="3 4">
    <name type="scientific">Aquabacterium lacunae</name>
    <dbReference type="NCBI Taxonomy" id="2528630"/>
    <lineage>
        <taxon>Bacteria</taxon>
        <taxon>Pseudomonadati</taxon>
        <taxon>Pseudomonadota</taxon>
        <taxon>Betaproteobacteria</taxon>
        <taxon>Burkholderiales</taxon>
        <taxon>Aquabacterium</taxon>
    </lineage>
</organism>
<name>A0A4Q9GXM3_9BURK</name>
<dbReference type="InterPro" id="IPR001296">
    <property type="entry name" value="Glyco_trans_1"/>
</dbReference>
<dbReference type="PANTHER" id="PTHR45947:SF13">
    <property type="entry name" value="TRANSFERASE"/>
    <property type="match status" value="1"/>
</dbReference>
<evidence type="ECO:0000259" key="1">
    <source>
        <dbReference type="Pfam" id="PF00534"/>
    </source>
</evidence>
<dbReference type="AlphaFoldDB" id="A0A4Q9GXM3"/>
<protein>
    <submittedName>
        <fullName evidence="3">Glycosyltransferase</fullName>
    </submittedName>
</protein>
<dbReference type="Gene3D" id="3.40.50.2000">
    <property type="entry name" value="Glycogen Phosphorylase B"/>
    <property type="match status" value="2"/>
</dbReference>
<dbReference type="InterPro" id="IPR050194">
    <property type="entry name" value="Glycosyltransferase_grp1"/>
</dbReference>
<accession>A0A4Q9GXM3</accession>
<dbReference type="SUPFAM" id="SSF53756">
    <property type="entry name" value="UDP-Glycosyltransferase/glycogen phosphorylase"/>
    <property type="match status" value="1"/>
</dbReference>
<comment type="caution">
    <text evidence="3">The sequence shown here is derived from an EMBL/GenBank/DDBJ whole genome shotgun (WGS) entry which is preliminary data.</text>
</comment>
<dbReference type="PANTHER" id="PTHR45947">
    <property type="entry name" value="SULFOQUINOVOSYL TRANSFERASE SQD2"/>
    <property type="match status" value="1"/>
</dbReference>
<evidence type="ECO:0000259" key="2">
    <source>
        <dbReference type="Pfam" id="PF13439"/>
    </source>
</evidence>
<dbReference type="CDD" id="cd03801">
    <property type="entry name" value="GT4_PimA-like"/>
    <property type="match status" value="1"/>
</dbReference>
<dbReference type="Pfam" id="PF00534">
    <property type="entry name" value="Glycos_transf_1"/>
    <property type="match status" value="1"/>
</dbReference>
<dbReference type="Proteomes" id="UP000292120">
    <property type="component" value="Unassembled WGS sequence"/>
</dbReference>
<proteinExistence type="predicted"/>
<reference evidence="3 4" key="1">
    <citation type="submission" date="2019-02" db="EMBL/GenBank/DDBJ databases">
        <title>Aquabacterium sp. strain KMB7.</title>
        <authorList>
            <person name="Chen W.-M."/>
        </authorList>
    </citation>
    <scope>NUCLEOTIDE SEQUENCE [LARGE SCALE GENOMIC DNA]</scope>
    <source>
        <strain evidence="3 4">KMB7</strain>
    </source>
</reference>
<gene>
    <name evidence="3" type="ORF">EYS42_11745</name>
</gene>
<feature type="domain" description="Glycosyl transferase family 1" evidence="1">
    <location>
        <begin position="226"/>
        <end position="379"/>
    </location>
</feature>
<dbReference type="OrthoDB" id="267270at2"/>
<sequence length="406" mass="45054">MGMKVMMLVESLTLGGLPNHVLTVSRALQDAGDDMVLVHATPVVPDHLETHGLTLVDLSGPLASGHADVLVDAMQALQPDVLHVHLCSHPAWLEAITRMPQPKVRSFHDYTSMCLRMGRRRYPGDRCHRPLGASCLMFGCWLGAPEQGELLPRLIPVRQKLAEARQYRDFDAAVVGSQHMLRMLKVNGYQDTQCHLIPYFNRFDATARVDDAALPHRPGRPGSDRPVEMLFTGQAIAGKGLLVLLDALRDLPGTWRFTAVTAGPQLNLARDKAAQLTMTDRVRFLDWLPQSQLAELYSQSDLLVVPSVWDDPGPLVGLEAMSHGTPVVAFPVGGLTDYVRNGQTGWLAEQVSVTALQGALMRAMADLTEPERWRHRARQHVAKHHSKHVHIDSLRRLHQQLLEVTP</sequence>
<dbReference type="InterPro" id="IPR028098">
    <property type="entry name" value="Glyco_trans_4-like_N"/>
</dbReference>
<dbReference type="Pfam" id="PF13439">
    <property type="entry name" value="Glyco_transf_4"/>
    <property type="match status" value="1"/>
</dbReference>
<dbReference type="GO" id="GO:0016757">
    <property type="term" value="F:glycosyltransferase activity"/>
    <property type="evidence" value="ECO:0007669"/>
    <property type="project" value="InterPro"/>
</dbReference>